<organism evidence="2 3">
    <name type="scientific">Acetivibrio thermocellus AD2</name>
    <dbReference type="NCBI Taxonomy" id="1138384"/>
    <lineage>
        <taxon>Bacteria</taxon>
        <taxon>Bacillati</taxon>
        <taxon>Bacillota</taxon>
        <taxon>Clostridia</taxon>
        <taxon>Eubacteriales</taxon>
        <taxon>Oscillospiraceae</taxon>
        <taxon>Acetivibrio</taxon>
    </lineage>
</organism>
<dbReference type="AlphaFoldDB" id="A0AB36TDP6"/>
<feature type="compositionally biased region" description="Basic and acidic residues" evidence="1">
    <location>
        <begin position="107"/>
        <end position="120"/>
    </location>
</feature>
<dbReference type="Proteomes" id="UP000223596">
    <property type="component" value="Unassembled WGS sequence"/>
</dbReference>
<evidence type="ECO:0000313" key="3">
    <source>
        <dbReference type="Proteomes" id="UP000223596"/>
    </source>
</evidence>
<evidence type="ECO:0000256" key="1">
    <source>
        <dbReference type="SAM" id="MobiDB-lite"/>
    </source>
</evidence>
<comment type="caution">
    <text evidence="2">The sequence shown here is derived from an EMBL/GenBank/DDBJ whole genome shotgun (WGS) entry which is preliminary data.</text>
</comment>
<feature type="region of interest" description="Disordered" evidence="1">
    <location>
        <begin position="101"/>
        <end position="130"/>
    </location>
</feature>
<reference evidence="2 3" key="1">
    <citation type="submission" date="2017-09" db="EMBL/GenBank/DDBJ databases">
        <title>Evaluation of Pacific Biosciences Sequencing Technology to Finishing C. thermocellum Genome Sequences.</title>
        <authorList>
            <person name="Brown S."/>
        </authorList>
    </citation>
    <scope>NUCLEOTIDE SEQUENCE [LARGE SCALE GENOMIC DNA]</scope>
    <source>
        <strain evidence="2 3">AD2</strain>
    </source>
</reference>
<evidence type="ECO:0000313" key="2">
    <source>
        <dbReference type="EMBL" id="PFH02017.1"/>
    </source>
</evidence>
<proteinExistence type="predicted"/>
<gene>
    <name evidence="2" type="ORF">M972_11779</name>
</gene>
<accession>A0AB36TDP6</accession>
<name>A0AB36TDP6_ACETH</name>
<dbReference type="EMBL" id="PDBW01000001">
    <property type="protein sequence ID" value="PFH02017.1"/>
    <property type="molecule type" value="Genomic_DNA"/>
</dbReference>
<feature type="compositionally biased region" description="Polar residues" evidence="1">
    <location>
        <begin position="121"/>
        <end position="130"/>
    </location>
</feature>
<sequence>MLYAIKSDIIYYVIILLFYNFAIKGEKIVLQSSDIELLEIMADSLGKYLKAAGRLSDDAFNELSKHYGLLWMELTRQKEIIEELLESENLKSENLKQGRNAVAQQDGMEKQESQHQEKYDNNNSDTRGETSVNENAAVKLYDTMVDFLKQQKYIELQWVRVYAVKCPQEGFYDFQIKYFEHKNPADAEKNYLLFGDATTNYSIRKKGDEIIGDTFECFEFILNLREQLGIKQL</sequence>
<protein>
    <submittedName>
        <fullName evidence="2">Uncharacterized protein</fullName>
    </submittedName>
</protein>